<dbReference type="InterPro" id="IPR003653">
    <property type="entry name" value="Peptidase_C48_C"/>
</dbReference>
<organism evidence="6 7">
    <name type="scientific">Tanacetum coccineum</name>
    <dbReference type="NCBI Taxonomy" id="301880"/>
    <lineage>
        <taxon>Eukaryota</taxon>
        <taxon>Viridiplantae</taxon>
        <taxon>Streptophyta</taxon>
        <taxon>Embryophyta</taxon>
        <taxon>Tracheophyta</taxon>
        <taxon>Spermatophyta</taxon>
        <taxon>Magnoliopsida</taxon>
        <taxon>eudicotyledons</taxon>
        <taxon>Gunneridae</taxon>
        <taxon>Pentapetalae</taxon>
        <taxon>asterids</taxon>
        <taxon>campanulids</taxon>
        <taxon>Asterales</taxon>
        <taxon>Asteraceae</taxon>
        <taxon>Asteroideae</taxon>
        <taxon>Anthemideae</taxon>
        <taxon>Anthemidinae</taxon>
        <taxon>Tanacetum</taxon>
    </lineage>
</organism>
<name>A0ABQ5IRI3_9ASTR</name>
<evidence type="ECO:0000256" key="2">
    <source>
        <dbReference type="ARBA" id="ARBA00022670"/>
    </source>
</evidence>
<keyword evidence="3" id="KW-0378">Hydrolase</keyword>
<feature type="domain" description="Ubiquitin-like protease family profile" evidence="5">
    <location>
        <begin position="340"/>
        <end position="546"/>
    </location>
</feature>
<dbReference type="InterPro" id="IPR038765">
    <property type="entry name" value="Papain-like_cys_pep_sf"/>
</dbReference>
<dbReference type="EMBL" id="BQNB010021021">
    <property type="protein sequence ID" value="GJU02042.1"/>
    <property type="molecule type" value="Genomic_DNA"/>
</dbReference>
<evidence type="ECO:0000256" key="1">
    <source>
        <dbReference type="ARBA" id="ARBA00005234"/>
    </source>
</evidence>
<gene>
    <name evidence="6" type="ORF">Tco_1112380</name>
</gene>
<evidence type="ECO:0000313" key="6">
    <source>
        <dbReference type="EMBL" id="GJU02042.1"/>
    </source>
</evidence>
<dbReference type="PROSITE" id="PS50600">
    <property type="entry name" value="ULP_PROTEASE"/>
    <property type="match status" value="1"/>
</dbReference>
<dbReference type="Pfam" id="PF02902">
    <property type="entry name" value="Peptidase_C48"/>
    <property type="match status" value="1"/>
</dbReference>
<evidence type="ECO:0000256" key="4">
    <source>
        <dbReference type="SAM" id="MobiDB-lite"/>
    </source>
</evidence>
<dbReference type="PANTHER" id="PTHR48449">
    <property type="entry name" value="DUF1985 DOMAIN-CONTAINING PROTEIN"/>
    <property type="match status" value="1"/>
</dbReference>
<evidence type="ECO:0000256" key="3">
    <source>
        <dbReference type="ARBA" id="ARBA00022801"/>
    </source>
</evidence>
<proteinExistence type="inferred from homology"/>
<dbReference type="Proteomes" id="UP001151760">
    <property type="component" value="Unassembled WGS sequence"/>
</dbReference>
<dbReference type="InterPro" id="IPR015410">
    <property type="entry name" value="DUF1985"/>
</dbReference>
<evidence type="ECO:0000313" key="7">
    <source>
        <dbReference type="Proteomes" id="UP001151760"/>
    </source>
</evidence>
<reference evidence="6" key="1">
    <citation type="journal article" date="2022" name="Int. J. Mol. Sci.">
        <title>Draft Genome of Tanacetum Coccineum: Genomic Comparison of Closely Related Tanacetum-Family Plants.</title>
        <authorList>
            <person name="Yamashiro T."/>
            <person name="Shiraishi A."/>
            <person name="Nakayama K."/>
            <person name="Satake H."/>
        </authorList>
    </citation>
    <scope>NUCLEOTIDE SEQUENCE</scope>
</reference>
<feature type="region of interest" description="Disordered" evidence="4">
    <location>
        <begin position="269"/>
        <end position="302"/>
    </location>
</feature>
<dbReference type="PANTHER" id="PTHR48449:SF1">
    <property type="entry name" value="DUF1985 DOMAIN-CONTAINING PROTEIN"/>
    <property type="match status" value="1"/>
</dbReference>
<comment type="caution">
    <text evidence="6">The sequence shown here is derived from an EMBL/GenBank/DDBJ whole genome shotgun (WGS) entry which is preliminary data.</text>
</comment>
<accession>A0ABQ5IRI3</accession>
<dbReference type="SUPFAM" id="SSF54001">
    <property type="entry name" value="Cysteine proteinases"/>
    <property type="match status" value="1"/>
</dbReference>
<protein>
    <submittedName>
        <fullName evidence="6">Phospholipase-like protein</fullName>
    </submittedName>
</protein>
<comment type="similarity">
    <text evidence="1">Belongs to the peptidase C48 family.</text>
</comment>
<dbReference type="Gene3D" id="3.40.395.10">
    <property type="entry name" value="Adenoviral Proteinase, Chain A"/>
    <property type="match status" value="1"/>
</dbReference>
<evidence type="ECO:0000259" key="5">
    <source>
        <dbReference type="PROSITE" id="PS50600"/>
    </source>
</evidence>
<dbReference type="Pfam" id="PF09331">
    <property type="entry name" value="DUF1985"/>
    <property type="match status" value="1"/>
</dbReference>
<keyword evidence="7" id="KW-1185">Reference proteome</keyword>
<keyword evidence="2" id="KW-0645">Protease</keyword>
<sequence>MLSCQIDDENDDNENVPLNYYINNDLSIQFGREEFCLVTGLRFGVEHWEEYDARAHLPFRRRVFPSVLDGQSISGFDIANAILGPTFADLYNEDVVALCCLGILQLVLLGYESKRKVPEWLLRIANDRVAWDKYPWGSYVWPTLYFSLRNANVRRWGPLYVDPPANENDHTRYSLMGYTWAFKTWILESFRVTAIRYYDHFNRYPRVAAWNKKKGRFLAEMVISFFDGNIPVARLTPDDYEARSDWWISSRAYFDGFIDQVERGGMSSFKQPNFQTPMRSQPGSSDWQRQMPEQSASHYWQPSSQPGSYYSFGQVPSHMRRPNLQTNIETQHDVADTVDQNIPNKGKRQQHPSKYLVSPFTGDNEAENNVTFLGSHFTDNILFYENVDPTNVRRLHYEDIMQFLNNPYQIYLDCYMKGYIVSVSFWQELAPLLCRPDMQRLPYDTSNGWLAGEVFLPIHVAGNHWATGVIHLASSHFYVFDSMYSRGNYDVISKLIECWTPVLNRILEDRGCFNGTRRPYNFDYSYNQGLHIEVPQQTNMIDCGVG</sequence>
<reference evidence="6" key="2">
    <citation type="submission" date="2022-01" db="EMBL/GenBank/DDBJ databases">
        <authorList>
            <person name="Yamashiro T."/>
            <person name="Shiraishi A."/>
            <person name="Satake H."/>
            <person name="Nakayama K."/>
        </authorList>
    </citation>
    <scope>NUCLEOTIDE SEQUENCE</scope>
</reference>